<dbReference type="Proteomes" id="UP001299283">
    <property type="component" value="Unassembled WGS sequence"/>
</dbReference>
<dbReference type="CDD" id="cd01427">
    <property type="entry name" value="HAD_like"/>
    <property type="match status" value="1"/>
</dbReference>
<dbReference type="InterPro" id="IPR036412">
    <property type="entry name" value="HAD-like_sf"/>
</dbReference>
<dbReference type="Gene3D" id="3.40.50.1000">
    <property type="entry name" value="HAD superfamily/HAD-like"/>
    <property type="match status" value="1"/>
</dbReference>
<dbReference type="EMBL" id="JAYJJQ010000016">
    <property type="protein sequence ID" value="MEB3070719.1"/>
    <property type="molecule type" value="Genomic_DNA"/>
</dbReference>
<evidence type="ECO:0000313" key="2">
    <source>
        <dbReference type="Proteomes" id="UP001299283"/>
    </source>
</evidence>
<accession>A0ABU5YZZ7</accession>
<sequence length="139" mass="15065">MTTARGDGTTWLFDVDGTLVDGITGLSLRPGARELLTALRQRGIGVLLWSAGGAAYALRRAEQNGIDDLVDAAYDKERDEPSLPWRLPADLVARPPVVLVDDMPDEVPRVGEVVAVRRYLGPNPHDTALVQLMTRLGGH</sequence>
<keyword evidence="2" id="KW-1185">Reference proteome</keyword>
<proteinExistence type="predicted"/>
<dbReference type="GO" id="GO:0016787">
    <property type="term" value="F:hydrolase activity"/>
    <property type="evidence" value="ECO:0007669"/>
    <property type="project" value="UniProtKB-KW"/>
</dbReference>
<reference evidence="1 2" key="1">
    <citation type="submission" date="2023-12" db="EMBL/GenBank/DDBJ databases">
        <title>Description of new species of Mycobacterium terrae complex isolated from sewage at the Sao Paulo Zoological Park Foundation in Brazil.</title>
        <authorList>
            <person name="Romagnoli C.L."/>
            <person name="Conceicao E.C."/>
            <person name="Machado E."/>
            <person name="Barreto L.B.P.F."/>
            <person name="Sharma A."/>
            <person name="Silva N.M."/>
            <person name="Marques L.E."/>
            <person name="Juliana M.A."/>
            <person name="Lourenco M.C.S."/>
            <person name="Digiampietri L.A."/>
            <person name="Suffys P.N."/>
            <person name="Viana-Niero C."/>
        </authorList>
    </citation>
    <scope>NUCLEOTIDE SEQUENCE [LARGE SCALE GENOMIC DNA]</scope>
    <source>
        <strain evidence="1 2">MYC017</strain>
    </source>
</reference>
<dbReference type="SUPFAM" id="SSF56784">
    <property type="entry name" value="HAD-like"/>
    <property type="match status" value="1"/>
</dbReference>
<dbReference type="RefSeq" id="WP_329779630.1">
    <property type="nucleotide sequence ID" value="NZ_JAYJJQ010000016.1"/>
</dbReference>
<comment type="caution">
    <text evidence="1">The sequence shown here is derived from an EMBL/GenBank/DDBJ whole genome shotgun (WGS) entry which is preliminary data.</text>
</comment>
<protein>
    <submittedName>
        <fullName evidence="1">HAD family hydrolase</fullName>
    </submittedName>
</protein>
<keyword evidence="1" id="KW-0378">Hydrolase</keyword>
<name>A0ABU5YZZ7_9MYCO</name>
<organism evidence="1 2">
    <name type="scientific">[Mycobacterium] vasticus</name>
    <dbReference type="NCBI Taxonomy" id="2875777"/>
    <lineage>
        <taxon>Bacteria</taxon>
        <taxon>Bacillati</taxon>
        <taxon>Actinomycetota</taxon>
        <taxon>Actinomycetes</taxon>
        <taxon>Mycobacteriales</taxon>
        <taxon>Mycobacteriaceae</taxon>
        <taxon>Mycolicibacter</taxon>
    </lineage>
</organism>
<evidence type="ECO:0000313" key="1">
    <source>
        <dbReference type="EMBL" id="MEB3070719.1"/>
    </source>
</evidence>
<dbReference type="InterPro" id="IPR023214">
    <property type="entry name" value="HAD_sf"/>
</dbReference>
<gene>
    <name evidence="1" type="ORF">K5L39_16150</name>
</gene>